<protein>
    <submittedName>
        <fullName evidence="8">Protein FAR1-RELATED SEQUENCE 5-like isoform X2</fullName>
    </submittedName>
</protein>
<dbReference type="Pfam" id="PF10551">
    <property type="entry name" value="MULE"/>
    <property type="match status" value="1"/>
</dbReference>
<dbReference type="EMBL" id="JANAVB010007198">
    <property type="protein sequence ID" value="KAJ6843552.1"/>
    <property type="molecule type" value="Genomic_DNA"/>
</dbReference>
<dbReference type="PANTHER" id="PTHR31669:SF162">
    <property type="entry name" value="PROTEIN FAR1-RELATED SEQUENCE"/>
    <property type="match status" value="1"/>
</dbReference>
<dbReference type="InterPro" id="IPR006564">
    <property type="entry name" value="Znf_PMZ"/>
</dbReference>
<feature type="region of interest" description="Disordered" evidence="6">
    <location>
        <begin position="1"/>
        <end position="28"/>
    </location>
</feature>
<keyword evidence="2" id="KW-0479">Metal-binding</keyword>
<reference evidence="8" key="2">
    <citation type="submission" date="2023-04" db="EMBL/GenBank/DDBJ databases">
        <authorList>
            <person name="Bruccoleri R.E."/>
            <person name="Oakeley E.J."/>
            <person name="Faust A.-M."/>
            <person name="Dessus-Babus S."/>
            <person name="Altorfer M."/>
            <person name="Burckhardt D."/>
            <person name="Oertli M."/>
            <person name="Naumann U."/>
            <person name="Petersen F."/>
            <person name="Wong J."/>
        </authorList>
    </citation>
    <scope>NUCLEOTIDE SEQUENCE</scope>
    <source>
        <strain evidence="8">GSM-AAB239-AS_SAM_17_03QT</strain>
        <tissue evidence="8">Leaf</tissue>
    </source>
</reference>
<evidence type="ECO:0000256" key="4">
    <source>
        <dbReference type="ARBA" id="ARBA00022833"/>
    </source>
</evidence>
<comment type="caution">
    <text evidence="8">The sequence shown here is derived from an EMBL/GenBank/DDBJ whole genome shotgun (WGS) entry which is preliminary data.</text>
</comment>
<dbReference type="InterPro" id="IPR004330">
    <property type="entry name" value="FAR1_DNA_bnd_dom"/>
</dbReference>
<keyword evidence="9" id="KW-1185">Reference proteome</keyword>
<gene>
    <name evidence="8" type="ORF">M6B38_295670</name>
</gene>
<evidence type="ECO:0000256" key="1">
    <source>
        <dbReference type="ARBA" id="ARBA00005889"/>
    </source>
</evidence>
<dbReference type="InterPro" id="IPR031052">
    <property type="entry name" value="FHY3/FAR1"/>
</dbReference>
<comment type="similarity">
    <text evidence="1">Belongs to the FHY3/FAR1 family.</text>
</comment>
<dbReference type="GO" id="GO:0006355">
    <property type="term" value="P:regulation of DNA-templated transcription"/>
    <property type="evidence" value="ECO:0007669"/>
    <property type="project" value="InterPro"/>
</dbReference>
<keyword evidence="3 5" id="KW-0863">Zinc-finger</keyword>
<name>A0AAX6HRS4_IRIPA</name>
<dbReference type="Pfam" id="PF03101">
    <property type="entry name" value="FAR1"/>
    <property type="match status" value="1"/>
</dbReference>
<sequence length="1151" mass="129743">MVQISEITADATKEGSVPKEPNLEPEKVQDLEATVEKVQELEPPAKNPTDHALRVAYIMRSYLSARTSASSSCGDGEDTAVERCGAMMEVVRADGGRRWLVSKVVLEHSHPVEAPADPTCNRIVPAFGMDFESLSMAKEFYAAYSGKIGFKVKTGSGRRAKGTRTLVMQRFFCSHTNHSLHGTSNEDILLKKKRGPYKKKVDEKAEEVVEVVRVESPDERNLERGGVSEENDDGGRVVLSPAVGEVLGKGGALEKEDGKGKMPLVGTPAQSKLLRELGVRVSKYSNEERRDIILKYMKKRNNRQVVDRSAKVPSRQALAGRRQRGFGGKFLSKEEMQNPNRMEVTVEDETDVPAEVIANAGGAPIVGMLFENEDKAYEYYINYAGNKGFSVRKGWLDKAARNITRSRVYVCSREGYRPKNTLNEARARTGCPARMAIKITASGKYRVVEFVPDHNHQLAAPLDIQMLKSQRLLAKVQPRGIHQNASLIPSGYKNYLRAKRTKDMKRGDARAMMEYLQKKKGENPSFYYAMQIDEEDQMTNVFWADARSMMDYYYFGDVVCFDTSYKANDYGRPFAEFIGVNHHKQSVIFGAAFLYDESTESFKWLFETFKTAMCGKQPKTILTDNCAAITETIAAVWPGTVHQHSVRQIYQNAVKHLAHFFQGSEGFAHDLSSCLYDDLSSCLYDFEDEEEFLAAWETMLEKYNLKGNEWLAKLFEGREKWASVYGRQAFCADIQSTLRGENLSGLLKEYLNPEIELLQFFKQFECLVEEQRNTEVQADYHANQSAPIVHPRLFPQTANVYTPAVFEIFRKEVELCMDCMVYSCREVGTSFEYEVTSKEKAKAHFVRFDSSDGTAICTCKKFEFMGIQCCHVLKVLHFKNIKELPPQCILQRWTKDAKAVSLRENHGFAQDADHNSSISKRYNSLCRILYKIAERAAESIDTFMLMVGHSDRLLDQVEHILQAKLLDKPPTNANKGQTANGIESQIEFQGCVTDNQQVSGKKKKDGGVRRRHQNGLEMNNKRQKVRKGHSDEAEPASRDNESPMVPNNISPQIRNPSNQFFAPGVLLQGANFTGHQFALGTSQSYQAMTQFGQDSSAAALQQSFHVGSHLSQNAMQGFPTLDMHPLQFMGNNPQLDHQSSDQGAQTVWDFL</sequence>
<dbReference type="GO" id="GO:0008270">
    <property type="term" value="F:zinc ion binding"/>
    <property type="evidence" value="ECO:0007669"/>
    <property type="project" value="UniProtKB-KW"/>
</dbReference>
<keyword evidence="4" id="KW-0862">Zinc</keyword>
<dbReference type="AlphaFoldDB" id="A0AAX6HRS4"/>
<feature type="domain" description="SWIM-type" evidence="7">
    <location>
        <begin position="844"/>
        <end position="880"/>
    </location>
</feature>
<proteinExistence type="inferred from homology"/>
<evidence type="ECO:0000256" key="3">
    <source>
        <dbReference type="ARBA" id="ARBA00022771"/>
    </source>
</evidence>
<dbReference type="InterPro" id="IPR018289">
    <property type="entry name" value="MULE_transposase_dom"/>
</dbReference>
<feature type="compositionally biased region" description="Basic and acidic residues" evidence="6">
    <location>
        <begin position="11"/>
        <end position="28"/>
    </location>
</feature>
<feature type="compositionally biased region" description="Basic residues" evidence="6">
    <location>
        <begin position="1000"/>
        <end position="1013"/>
    </location>
</feature>
<dbReference type="InterPro" id="IPR007527">
    <property type="entry name" value="Znf_SWIM"/>
</dbReference>
<feature type="compositionally biased region" description="Basic and acidic residues" evidence="6">
    <location>
        <begin position="1028"/>
        <end position="1041"/>
    </location>
</feature>
<evidence type="ECO:0000256" key="6">
    <source>
        <dbReference type="SAM" id="MobiDB-lite"/>
    </source>
</evidence>
<dbReference type="Pfam" id="PF04434">
    <property type="entry name" value="SWIM"/>
    <property type="match status" value="1"/>
</dbReference>
<dbReference type="PANTHER" id="PTHR31669">
    <property type="entry name" value="PROTEIN FAR1-RELATED SEQUENCE 10-RELATED"/>
    <property type="match status" value="1"/>
</dbReference>
<organism evidence="8 9">
    <name type="scientific">Iris pallida</name>
    <name type="common">Sweet iris</name>
    <dbReference type="NCBI Taxonomy" id="29817"/>
    <lineage>
        <taxon>Eukaryota</taxon>
        <taxon>Viridiplantae</taxon>
        <taxon>Streptophyta</taxon>
        <taxon>Embryophyta</taxon>
        <taxon>Tracheophyta</taxon>
        <taxon>Spermatophyta</taxon>
        <taxon>Magnoliopsida</taxon>
        <taxon>Liliopsida</taxon>
        <taxon>Asparagales</taxon>
        <taxon>Iridaceae</taxon>
        <taxon>Iridoideae</taxon>
        <taxon>Irideae</taxon>
        <taxon>Iris</taxon>
    </lineage>
</organism>
<evidence type="ECO:0000256" key="5">
    <source>
        <dbReference type="PROSITE-ProRule" id="PRU00325"/>
    </source>
</evidence>
<evidence type="ECO:0000313" key="8">
    <source>
        <dbReference type="EMBL" id="KAJ6843552.1"/>
    </source>
</evidence>
<evidence type="ECO:0000256" key="2">
    <source>
        <dbReference type="ARBA" id="ARBA00022723"/>
    </source>
</evidence>
<dbReference type="PROSITE" id="PS50966">
    <property type="entry name" value="ZF_SWIM"/>
    <property type="match status" value="1"/>
</dbReference>
<feature type="region of interest" description="Disordered" evidence="6">
    <location>
        <begin position="995"/>
        <end position="1050"/>
    </location>
</feature>
<evidence type="ECO:0000313" key="9">
    <source>
        <dbReference type="Proteomes" id="UP001140949"/>
    </source>
</evidence>
<evidence type="ECO:0000259" key="7">
    <source>
        <dbReference type="PROSITE" id="PS50966"/>
    </source>
</evidence>
<accession>A0AAX6HRS4</accession>
<reference evidence="8" key="1">
    <citation type="journal article" date="2023" name="GigaByte">
        <title>Genome assembly of the bearded iris, Iris pallida Lam.</title>
        <authorList>
            <person name="Bruccoleri R.E."/>
            <person name="Oakeley E.J."/>
            <person name="Faust A.M.E."/>
            <person name="Altorfer M."/>
            <person name="Dessus-Babus S."/>
            <person name="Burckhardt D."/>
            <person name="Oertli M."/>
            <person name="Naumann U."/>
            <person name="Petersen F."/>
            <person name="Wong J."/>
        </authorList>
    </citation>
    <scope>NUCLEOTIDE SEQUENCE</scope>
    <source>
        <strain evidence="8">GSM-AAB239-AS_SAM_17_03QT</strain>
    </source>
</reference>
<dbReference type="Proteomes" id="UP001140949">
    <property type="component" value="Unassembled WGS sequence"/>
</dbReference>
<dbReference type="SMART" id="SM00575">
    <property type="entry name" value="ZnF_PMZ"/>
    <property type="match status" value="1"/>
</dbReference>